<feature type="non-terminal residue" evidence="2">
    <location>
        <position position="57"/>
    </location>
</feature>
<keyword evidence="3" id="KW-1185">Reference proteome</keyword>
<evidence type="ECO:0000313" key="2">
    <source>
        <dbReference type="EMBL" id="MDQ0205136.1"/>
    </source>
</evidence>
<sequence>MNETGRDLLPGNHGKACNIREDRHNRKEEKQGKGRGKKSKKEKSEKKIRKRIDKECE</sequence>
<proteinExistence type="predicted"/>
<dbReference type="EMBL" id="JAUSUE010000030">
    <property type="protein sequence ID" value="MDQ0205136.1"/>
    <property type="molecule type" value="Genomic_DNA"/>
</dbReference>
<evidence type="ECO:0000313" key="3">
    <source>
        <dbReference type="Proteomes" id="UP001239167"/>
    </source>
</evidence>
<feature type="region of interest" description="Disordered" evidence="1">
    <location>
        <begin position="1"/>
        <end position="57"/>
    </location>
</feature>
<reference evidence="2 3" key="1">
    <citation type="submission" date="2023-07" db="EMBL/GenBank/DDBJ databases">
        <title>Genomic Encyclopedia of Type Strains, Phase IV (KMG-IV): sequencing the most valuable type-strain genomes for metagenomic binning, comparative biology and taxonomic classification.</title>
        <authorList>
            <person name="Goeker M."/>
        </authorList>
    </citation>
    <scope>NUCLEOTIDE SEQUENCE [LARGE SCALE GENOMIC DNA]</scope>
    <source>
        <strain evidence="2 3">DSM 16980</strain>
    </source>
</reference>
<organism evidence="2 3">
    <name type="scientific">Pectinatus haikarae</name>
    <dbReference type="NCBI Taxonomy" id="349096"/>
    <lineage>
        <taxon>Bacteria</taxon>
        <taxon>Bacillati</taxon>
        <taxon>Bacillota</taxon>
        <taxon>Negativicutes</taxon>
        <taxon>Selenomonadales</taxon>
        <taxon>Selenomonadaceae</taxon>
        <taxon>Pectinatus</taxon>
    </lineage>
</organism>
<feature type="compositionally biased region" description="Basic residues" evidence="1">
    <location>
        <begin position="33"/>
        <end position="51"/>
    </location>
</feature>
<protein>
    <submittedName>
        <fullName evidence="2">Uncharacterized protein</fullName>
    </submittedName>
</protein>
<evidence type="ECO:0000256" key="1">
    <source>
        <dbReference type="SAM" id="MobiDB-lite"/>
    </source>
</evidence>
<feature type="compositionally biased region" description="Basic and acidic residues" evidence="1">
    <location>
        <begin position="18"/>
        <end position="32"/>
    </location>
</feature>
<gene>
    <name evidence="2" type="ORF">J2S01_002876</name>
</gene>
<name>A0ABT9YBP1_9FIRM</name>
<dbReference type="Proteomes" id="UP001239167">
    <property type="component" value="Unassembled WGS sequence"/>
</dbReference>
<comment type="caution">
    <text evidence="2">The sequence shown here is derived from an EMBL/GenBank/DDBJ whole genome shotgun (WGS) entry which is preliminary data.</text>
</comment>
<accession>A0ABT9YBP1</accession>